<evidence type="ECO:0000313" key="7">
    <source>
        <dbReference type="EMBL" id="KAL0400307.1"/>
    </source>
</evidence>
<sequence length="1284" mass="143601">MASSSSRVPDISTTGNTAVIESGNSGMLMITAPFNGNNWLSWSRSVRISLEGRDRLGFIDGSCAKPDEGATKLKQWRIMDSMVRTWLLNTISKDIVNAYLYAASARCLWLELEARYGECDGPLLYKTRRELGSMTQGNLSVTAYYTNMKQLWDELVCLRPPAMCTCGKCTCGSNRAKTDEIEQDLLIQFLTGLNESYEHIHSQILVLDPLPNVNKAYSMVLRVERQRQVNLGMVEAGDSSALLGKLYDNRYGSGPKNNLRRKGPFDKRFLNCDHCHRTGHTKENCFKLHGAPDWYKDLAEQRKRSGNGGRAYVATEDTGSSATQALDIPITTGGNLVAYLMEALKIIQNKMPTDPVRVHFAQSDEMAGMTLVNTLSSPFMDSWTVDTRATNHMSGNATLFHSLNTLNSSIKISLPDNSIVTATQSGTIKLSAHLTLHNVLLVPSFTHNLLSVSQICKSLSVCFLFLTSLCLLQDLKTKNILAIGKQLGKLYYLDRNSFPSIPISQCNISQMACSSSDNQMYDLWHKRLGHSNALVLRHIPLLSTISANKDLVCSICPLAKQSRSSFSLSDSVACQPFHLLHIDIWGPYKEPSLSGGHYVLTIVDDYSRVTWTYLMHHKSQTTSILSSFLIKIPTQFDAKVRTLRTDNGSEFLSTSCQTLIQNHGIEHQRSCIYTPQQNGIVERKHRHLLQIARALMFESGLPRQFWGDSILTATHIINKLPSPKLAWKSPFELLYNTAPSYDRLRTFGCLCFASNVNPHKSKFDPKAFRCVFIGYAHGQKGYKVFDIANNVTYVSRYVVFHEHVFLYLTNTSPDHHSVIIPTRITDCTDALTSVPVGPPTPTAPSLDNISSSPSLPSTRPLRQKRPPAWMTDFHCHSTSVLHPISCTLASSYSDFMAALSTVYEPNHYLQAKGELEWENAMNDELAALEKNHTWDIVDLPKGKKVIGSKWVYKSNLPRGKKAIGSKWVYKVKLKPDGSIDRYKARLVAKGYNQIEGIDYFDRFSPVAKAVTVRILFAVASNFDWAIHQADINNAFLHGFLEEDIYMMPPDGSSIQPGKVCKLKRSLYGLKQASRQWNQELTSKLLDYGFLQSPHEHCLFIKKSDVGILILLVYVDDVLITGSSGQQILEHKYIKEIIHDVNLTSCTPGHTPLPLGVKFSTQDSSPLHDPGPYKRLVGRLLYLSFTRPDIAFGAQQLSQFINQPGQVHMDAALHLVRYLKGTPSQGIFFPRSGSFSLEAFCDADWAGCPDSRRSLTGYCIYLGQSLISWKSKKQSTVARSTAEAE</sequence>
<evidence type="ECO:0000256" key="4">
    <source>
        <dbReference type="ARBA" id="ARBA00022801"/>
    </source>
</evidence>
<keyword evidence="3" id="KW-0064">Aspartyl protease</keyword>
<dbReference type="InterPro" id="IPR039537">
    <property type="entry name" value="Retrotran_Ty1/copia-like"/>
</dbReference>
<dbReference type="GO" id="GO:0046872">
    <property type="term" value="F:metal ion binding"/>
    <property type="evidence" value="ECO:0007669"/>
    <property type="project" value="UniProtKB-KW"/>
</dbReference>
<organism evidence="7">
    <name type="scientific">Sesamum radiatum</name>
    <name type="common">Black benniseed</name>
    <dbReference type="NCBI Taxonomy" id="300843"/>
    <lineage>
        <taxon>Eukaryota</taxon>
        <taxon>Viridiplantae</taxon>
        <taxon>Streptophyta</taxon>
        <taxon>Embryophyta</taxon>
        <taxon>Tracheophyta</taxon>
        <taxon>Spermatophyta</taxon>
        <taxon>Magnoliopsida</taxon>
        <taxon>eudicotyledons</taxon>
        <taxon>Gunneridae</taxon>
        <taxon>Pentapetalae</taxon>
        <taxon>asterids</taxon>
        <taxon>lamiids</taxon>
        <taxon>Lamiales</taxon>
        <taxon>Pedaliaceae</taxon>
        <taxon>Sesamum</taxon>
    </lineage>
</organism>
<dbReference type="GO" id="GO:0006508">
    <property type="term" value="P:proteolysis"/>
    <property type="evidence" value="ECO:0007669"/>
    <property type="project" value="UniProtKB-KW"/>
</dbReference>
<dbReference type="EMBL" id="JACGWJ010000009">
    <property type="protein sequence ID" value="KAL0400307.1"/>
    <property type="molecule type" value="Genomic_DNA"/>
</dbReference>
<dbReference type="InterPro" id="IPR057670">
    <property type="entry name" value="SH3_retrovirus"/>
</dbReference>
<accession>A0AAW2T6R3</accession>
<evidence type="ECO:0000256" key="2">
    <source>
        <dbReference type="ARBA" id="ARBA00022723"/>
    </source>
</evidence>
<protein>
    <submittedName>
        <fullName evidence="7">Retrovirus-related Pol polyprotein from transposon RE1</fullName>
    </submittedName>
</protein>
<dbReference type="InterPro" id="IPR001584">
    <property type="entry name" value="Integrase_cat-core"/>
</dbReference>
<comment type="caution">
    <text evidence="7">The sequence shown here is derived from an EMBL/GenBank/DDBJ whole genome shotgun (WGS) entry which is preliminary data.</text>
</comment>
<dbReference type="Pfam" id="PF13976">
    <property type="entry name" value="gag_pre-integrs"/>
    <property type="match status" value="1"/>
</dbReference>
<evidence type="ECO:0000259" key="6">
    <source>
        <dbReference type="PROSITE" id="PS50994"/>
    </source>
</evidence>
<dbReference type="PROSITE" id="PS50994">
    <property type="entry name" value="INTEGRASE"/>
    <property type="match status" value="1"/>
</dbReference>
<dbReference type="Pfam" id="PF00665">
    <property type="entry name" value="rve"/>
    <property type="match status" value="1"/>
</dbReference>
<dbReference type="PANTHER" id="PTHR42648">
    <property type="entry name" value="TRANSPOSASE, PUTATIVE-RELATED"/>
    <property type="match status" value="1"/>
</dbReference>
<dbReference type="Pfam" id="PF22936">
    <property type="entry name" value="Pol_BBD"/>
    <property type="match status" value="1"/>
</dbReference>
<feature type="domain" description="Integrase catalytic" evidence="6">
    <location>
        <begin position="572"/>
        <end position="738"/>
    </location>
</feature>
<dbReference type="Pfam" id="PF07727">
    <property type="entry name" value="RVT_2"/>
    <property type="match status" value="1"/>
</dbReference>
<feature type="region of interest" description="Disordered" evidence="5">
    <location>
        <begin position="838"/>
        <end position="863"/>
    </location>
</feature>
<reference evidence="7" key="2">
    <citation type="journal article" date="2024" name="Plant">
        <title>Genomic evolution and insights into agronomic trait innovations of Sesamum species.</title>
        <authorList>
            <person name="Miao H."/>
            <person name="Wang L."/>
            <person name="Qu L."/>
            <person name="Liu H."/>
            <person name="Sun Y."/>
            <person name="Le M."/>
            <person name="Wang Q."/>
            <person name="Wei S."/>
            <person name="Zheng Y."/>
            <person name="Lin W."/>
            <person name="Duan Y."/>
            <person name="Cao H."/>
            <person name="Xiong S."/>
            <person name="Wang X."/>
            <person name="Wei L."/>
            <person name="Li C."/>
            <person name="Ma Q."/>
            <person name="Ju M."/>
            <person name="Zhao R."/>
            <person name="Li G."/>
            <person name="Mu C."/>
            <person name="Tian Q."/>
            <person name="Mei H."/>
            <person name="Zhang T."/>
            <person name="Gao T."/>
            <person name="Zhang H."/>
        </authorList>
    </citation>
    <scope>NUCLEOTIDE SEQUENCE</scope>
    <source>
        <strain evidence="7">G02</strain>
    </source>
</reference>
<gene>
    <name evidence="7" type="ORF">Sradi_2374000</name>
</gene>
<dbReference type="InterPro" id="IPR043502">
    <property type="entry name" value="DNA/RNA_pol_sf"/>
</dbReference>
<dbReference type="PANTHER" id="PTHR42648:SF31">
    <property type="entry name" value="RNA-DIRECTED DNA POLYMERASE"/>
    <property type="match status" value="1"/>
</dbReference>
<dbReference type="InterPro" id="IPR036397">
    <property type="entry name" value="RNaseH_sf"/>
</dbReference>
<dbReference type="SUPFAM" id="SSF56672">
    <property type="entry name" value="DNA/RNA polymerases"/>
    <property type="match status" value="1"/>
</dbReference>
<dbReference type="Pfam" id="PF25597">
    <property type="entry name" value="SH3_retrovirus"/>
    <property type="match status" value="1"/>
</dbReference>
<keyword evidence="4" id="KW-0378">Hydrolase</keyword>
<dbReference type="GO" id="GO:0004190">
    <property type="term" value="F:aspartic-type endopeptidase activity"/>
    <property type="evidence" value="ECO:0007669"/>
    <property type="project" value="UniProtKB-KW"/>
</dbReference>
<evidence type="ECO:0000256" key="5">
    <source>
        <dbReference type="SAM" id="MobiDB-lite"/>
    </source>
</evidence>
<reference evidence="7" key="1">
    <citation type="submission" date="2020-06" db="EMBL/GenBank/DDBJ databases">
        <authorList>
            <person name="Li T."/>
            <person name="Hu X."/>
            <person name="Zhang T."/>
            <person name="Song X."/>
            <person name="Zhang H."/>
            <person name="Dai N."/>
            <person name="Sheng W."/>
            <person name="Hou X."/>
            <person name="Wei L."/>
        </authorList>
    </citation>
    <scope>NUCLEOTIDE SEQUENCE</scope>
    <source>
        <strain evidence="7">G02</strain>
        <tissue evidence="7">Leaf</tissue>
    </source>
</reference>
<dbReference type="SUPFAM" id="SSF53098">
    <property type="entry name" value="Ribonuclease H-like"/>
    <property type="match status" value="1"/>
</dbReference>
<keyword evidence="1" id="KW-0645">Protease</keyword>
<evidence type="ECO:0000256" key="1">
    <source>
        <dbReference type="ARBA" id="ARBA00022670"/>
    </source>
</evidence>
<keyword evidence="2" id="KW-0479">Metal-binding</keyword>
<dbReference type="InterPro" id="IPR012337">
    <property type="entry name" value="RNaseH-like_sf"/>
</dbReference>
<dbReference type="InterPro" id="IPR025724">
    <property type="entry name" value="GAG-pre-integrase_dom"/>
</dbReference>
<dbReference type="InterPro" id="IPR029472">
    <property type="entry name" value="Copia-like_N"/>
</dbReference>
<dbReference type="Pfam" id="PF14244">
    <property type="entry name" value="Retrotran_gag_3"/>
    <property type="match status" value="1"/>
</dbReference>
<dbReference type="GO" id="GO:0003676">
    <property type="term" value="F:nucleic acid binding"/>
    <property type="evidence" value="ECO:0007669"/>
    <property type="project" value="InterPro"/>
</dbReference>
<dbReference type="CDD" id="cd09272">
    <property type="entry name" value="RNase_HI_RT_Ty1"/>
    <property type="match status" value="1"/>
</dbReference>
<dbReference type="Gene3D" id="3.30.420.10">
    <property type="entry name" value="Ribonuclease H-like superfamily/Ribonuclease H"/>
    <property type="match status" value="1"/>
</dbReference>
<feature type="compositionally biased region" description="Low complexity" evidence="5">
    <location>
        <begin position="844"/>
        <end position="860"/>
    </location>
</feature>
<name>A0AAW2T6R3_SESRA</name>
<dbReference type="GO" id="GO:0015074">
    <property type="term" value="P:DNA integration"/>
    <property type="evidence" value="ECO:0007669"/>
    <property type="project" value="InterPro"/>
</dbReference>
<proteinExistence type="predicted"/>
<dbReference type="InterPro" id="IPR013103">
    <property type="entry name" value="RVT_2"/>
</dbReference>
<dbReference type="InterPro" id="IPR054722">
    <property type="entry name" value="PolX-like_BBD"/>
</dbReference>
<evidence type="ECO:0000256" key="3">
    <source>
        <dbReference type="ARBA" id="ARBA00022750"/>
    </source>
</evidence>